<dbReference type="RefSeq" id="WP_072317858.1">
    <property type="nucleotide sequence ID" value="NZ_FPJE01000014.1"/>
</dbReference>
<accession>A0A1K1QKQ7</accession>
<evidence type="ECO:0000259" key="3">
    <source>
        <dbReference type="Pfam" id="PF25973"/>
    </source>
</evidence>
<dbReference type="Gene3D" id="2.40.420.20">
    <property type="match status" value="1"/>
</dbReference>
<evidence type="ECO:0000313" key="4">
    <source>
        <dbReference type="EMBL" id="SFW60543.1"/>
    </source>
</evidence>
<dbReference type="Gene3D" id="2.40.50.100">
    <property type="match status" value="1"/>
</dbReference>
<dbReference type="Gene3D" id="1.10.287.470">
    <property type="entry name" value="Helix hairpin bin"/>
    <property type="match status" value="1"/>
</dbReference>
<proteinExistence type="inferred from homology"/>
<dbReference type="InterPro" id="IPR006143">
    <property type="entry name" value="RND_pump_MFP"/>
</dbReference>
<dbReference type="InterPro" id="IPR058647">
    <property type="entry name" value="BSH_CzcB-like"/>
</dbReference>
<evidence type="ECO:0000256" key="1">
    <source>
        <dbReference type="ARBA" id="ARBA00009477"/>
    </source>
</evidence>
<dbReference type="PANTHER" id="PTHR30469:SF37">
    <property type="entry name" value="RAGD PROTEIN"/>
    <property type="match status" value="1"/>
</dbReference>
<sequence>MVFNSILSRKGIGSFLFVIVLAIILVACSSESQVKKPEKNSGKSVFSYETTPVRLLNPTYTLAVPGALRPFEEVEIYARVPGFVQKINVDRGTFVGENQLIAVLEAPEMEQQYLSDRSVQDKMYSDFLFAQQSYERLKEAAQTDGAVARLELDRAKSAMLGARSAYESSKAGTAGASQLKKYLRIRAPFDGVVTARNFSPGALVGPDNGKPMFTIAQYDRLRLTLFIPESHAASVNEDTKAAFTVRSLPGKTFHAVMSRNSEVLSNQNKSLALEFDVDNKDSILKAGAYARVQLSLRRNSPSLWVPEKSIVNASSGMFVLRMAGKKIERVPVSRGTHLDSIVEVFGNISAEDMILAHPSEEIPEGKINE</sequence>
<dbReference type="PANTHER" id="PTHR30469">
    <property type="entry name" value="MULTIDRUG RESISTANCE PROTEIN MDTA"/>
    <property type="match status" value="1"/>
</dbReference>
<reference evidence="4 5" key="1">
    <citation type="submission" date="2016-11" db="EMBL/GenBank/DDBJ databases">
        <authorList>
            <person name="Jaros S."/>
            <person name="Januszkiewicz K."/>
            <person name="Wedrychowicz H."/>
        </authorList>
    </citation>
    <scope>NUCLEOTIDE SEQUENCE [LARGE SCALE GENOMIC DNA]</scope>
    <source>
        <strain evidence="4 5">CGMCC 1.12145</strain>
    </source>
</reference>
<dbReference type="GO" id="GO:1990281">
    <property type="term" value="C:efflux pump complex"/>
    <property type="evidence" value="ECO:0007669"/>
    <property type="project" value="TreeGrafter"/>
</dbReference>
<dbReference type="STRING" id="1150368.SAMN02927921_02640"/>
<dbReference type="Gene3D" id="2.40.30.170">
    <property type="match status" value="1"/>
</dbReference>
<dbReference type="SUPFAM" id="SSF111369">
    <property type="entry name" value="HlyD-like secretion proteins"/>
    <property type="match status" value="1"/>
</dbReference>
<dbReference type="InterPro" id="IPR058792">
    <property type="entry name" value="Beta-barrel_RND_2"/>
</dbReference>
<name>A0A1K1QKQ7_9FLAO</name>
<dbReference type="AlphaFoldDB" id="A0A1K1QKQ7"/>
<evidence type="ECO:0000313" key="5">
    <source>
        <dbReference type="Proteomes" id="UP000182248"/>
    </source>
</evidence>
<dbReference type="Pfam" id="PF25954">
    <property type="entry name" value="Beta-barrel_RND_2"/>
    <property type="match status" value="1"/>
</dbReference>
<dbReference type="Proteomes" id="UP000182248">
    <property type="component" value="Unassembled WGS sequence"/>
</dbReference>
<dbReference type="Pfam" id="PF25973">
    <property type="entry name" value="BSH_CzcB"/>
    <property type="match status" value="1"/>
</dbReference>
<feature type="domain" description="CusB-like beta-barrel" evidence="2">
    <location>
        <begin position="226"/>
        <end position="295"/>
    </location>
</feature>
<gene>
    <name evidence="4" type="ORF">SAMN02927921_02640</name>
</gene>
<feature type="domain" description="CzcB-like barrel-sandwich hybrid" evidence="3">
    <location>
        <begin position="74"/>
        <end position="216"/>
    </location>
</feature>
<organism evidence="4 5">
    <name type="scientific">Sinomicrobium oceani</name>
    <dbReference type="NCBI Taxonomy" id="1150368"/>
    <lineage>
        <taxon>Bacteria</taxon>
        <taxon>Pseudomonadati</taxon>
        <taxon>Bacteroidota</taxon>
        <taxon>Flavobacteriia</taxon>
        <taxon>Flavobacteriales</taxon>
        <taxon>Flavobacteriaceae</taxon>
        <taxon>Sinomicrobium</taxon>
    </lineage>
</organism>
<dbReference type="NCBIfam" id="TIGR01730">
    <property type="entry name" value="RND_mfp"/>
    <property type="match status" value="1"/>
</dbReference>
<evidence type="ECO:0000259" key="2">
    <source>
        <dbReference type="Pfam" id="PF25954"/>
    </source>
</evidence>
<dbReference type="GO" id="GO:0015562">
    <property type="term" value="F:efflux transmembrane transporter activity"/>
    <property type="evidence" value="ECO:0007669"/>
    <property type="project" value="TreeGrafter"/>
</dbReference>
<protein>
    <submittedName>
        <fullName evidence="4">RND family efflux transporter, MFP subunit</fullName>
    </submittedName>
</protein>
<comment type="similarity">
    <text evidence="1">Belongs to the membrane fusion protein (MFP) (TC 8.A.1) family.</text>
</comment>
<dbReference type="OrthoDB" id="9806939at2"/>
<keyword evidence="5" id="KW-1185">Reference proteome</keyword>
<dbReference type="EMBL" id="FPJE01000014">
    <property type="protein sequence ID" value="SFW60543.1"/>
    <property type="molecule type" value="Genomic_DNA"/>
</dbReference>